<dbReference type="Proteomes" id="UP000231791">
    <property type="component" value="Chromosome"/>
</dbReference>
<name>A0A2K8P9N4_STRLA</name>
<dbReference type="PROSITE" id="PS51884">
    <property type="entry name" value="CHAPLIN"/>
    <property type="match status" value="1"/>
</dbReference>
<keyword evidence="8" id="KW-1185">Reference proteome</keyword>
<proteinExistence type="predicted"/>
<gene>
    <name evidence="7" type="ORF">SLAV_04515</name>
</gene>
<dbReference type="KEGG" id="slx:SLAV_04515"/>
<evidence type="ECO:0000313" key="8">
    <source>
        <dbReference type="Proteomes" id="UP000231791"/>
    </source>
</evidence>
<reference evidence="7 8" key="1">
    <citation type="submission" date="2017-11" db="EMBL/GenBank/DDBJ databases">
        <title>Complete genome sequence of Streptomyces lavendulae subsp. lavendulae CCM 3239 (formerly 'Streptomyces aureofaciens CCM 3239'), the producer of the angucycline-type antibiotic auricin.</title>
        <authorList>
            <person name="Busche T."/>
            <person name="Novakova R."/>
            <person name="Al'Dilaimi A."/>
            <person name="Homerova D."/>
            <person name="Feckova L."/>
            <person name="Rezuchova B."/>
            <person name="Mingyar E."/>
            <person name="Csolleiova D."/>
            <person name="Bekeova C."/>
            <person name="Winkler A."/>
            <person name="Sevcikova B."/>
            <person name="Kalinowski J."/>
            <person name="Kormanec J."/>
            <person name="Ruckert C."/>
        </authorList>
    </citation>
    <scope>NUCLEOTIDE SEQUENCE [LARGE SCALE GENOMIC DNA]</scope>
    <source>
        <strain evidence="7 8">CCM 3239</strain>
    </source>
</reference>
<dbReference type="GeneID" id="49382037"/>
<keyword evidence="4" id="KW-0732">Signal</keyword>
<dbReference type="RefSeq" id="WP_030229760.1">
    <property type="nucleotide sequence ID" value="NZ_CP024985.1"/>
</dbReference>
<protein>
    <submittedName>
        <fullName evidence="7">Uncharacterized protein</fullName>
    </submittedName>
</protein>
<dbReference type="AlphaFoldDB" id="A0A2K8P9N4"/>
<evidence type="ECO:0000256" key="3">
    <source>
        <dbReference type="ARBA" id="ARBA00022525"/>
    </source>
</evidence>
<evidence type="ECO:0000256" key="5">
    <source>
        <dbReference type="ARBA" id="ARBA00022889"/>
    </source>
</evidence>
<evidence type="ECO:0000256" key="6">
    <source>
        <dbReference type="ARBA" id="ARBA00023087"/>
    </source>
</evidence>
<comment type="subcellular location">
    <subcellularLocation>
        <location evidence="1">Secreted</location>
        <location evidence="1">Cell wall</location>
    </subcellularLocation>
</comment>
<dbReference type="InterPro" id="IPR005528">
    <property type="entry name" value="ChpA-H"/>
</dbReference>
<keyword evidence="6" id="KW-0034">Amyloid</keyword>
<dbReference type="EMBL" id="CP024985">
    <property type="protein sequence ID" value="ATZ22810.1"/>
    <property type="molecule type" value="Genomic_DNA"/>
</dbReference>
<keyword evidence="3" id="KW-0964">Secreted</keyword>
<evidence type="ECO:0000256" key="1">
    <source>
        <dbReference type="ARBA" id="ARBA00004191"/>
    </source>
</evidence>
<organism evidence="7 8">
    <name type="scientific">Streptomyces lavendulae subsp. lavendulae</name>
    <dbReference type="NCBI Taxonomy" id="58340"/>
    <lineage>
        <taxon>Bacteria</taxon>
        <taxon>Bacillati</taxon>
        <taxon>Actinomycetota</taxon>
        <taxon>Actinomycetes</taxon>
        <taxon>Kitasatosporales</taxon>
        <taxon>Streptomycetaceae</taxon>
        <taxon>Streptomyces</taxon>
    </lineage>
</organism>
<dbReference type="Pfam" id="PF03777">
    <property type="entry name" value="ChpA-C"/>
    <property type="match status" value="1"/>
</dbReference>
<keyword evidence="5" id="KW-0130">Cell adhesion</keyword>
<evidence type="ECO:0000256" key="2">
    <source>
        <dbReference type="ARBA" id="ARBA00022512"/>
    </source>
</evidence>
<sequence length="95" mass="8968">MSRIAKAFVITAAAGSALAAGAGLAAADAGAHGAAVGSPGVLSGNLLQVPVHVPVNVCGNTVNVVGLLNPAFGNTCINASGGEHADHHTQGGYGG</sequence>
<dbReference type="GO" id="GO:0007155">
    <property type="term" value="P:cell adhesion"/>
    <property type="evidence" value="ECO:0007669"/>
    <property type="project" value="UniProtKB-KW"/>
</dbReference>
<evidence type="ECO:0000313" key="7">
    <source>
        <dbReference type="EMBL" id="ATZ22810.1"/>
    </source>
</evidence>
<accession>A0A2K8P9N4</accession>
<evidence type="ECO:0000256" key="4">
    <source>
        <dbReference type="ARBA" id="ARBA00022729"/>
    </source>
</evidence>
<keyword evidence="2" id="KW-0134">Cell wall</keyword>